<dbReference type="AlphaFoldDB" id="A0AAD8MBH9"/>
<dbReference type="InterPro" id="IPR029480">
    <property type="entry name" value="Transpos_assoc"/>
</dbReference>
<accession>A0AAD8MBH9</accession>
<organism evidence="2 3">
    <name type="scientific">Heracleum sosnowskyi</name>
    <dbReference type="NCBI Taxonomy" id="360622"/>
    <lineage>
        <taxon>Eukaryota</taxon>
        <taxon>Viridiplantae</taxon>
        <taxon>Streptophyta</taxon>
        <taxon>Embryophyta</taxon>
        <taxon>Tracheophyta</taxon>
        <taxon>Spermatophyta</taxon>
        <taxon>Magnoliopsida</taxon>
        <taxon>eudicotyledons</taxon>
        <taxon>Gunneridae</taxon>
        <taxon>Pentapetalae</taxon>
        <taxon>asterids</taxon>
        <taxon>campanulids</taxon>
        <taxon>Apiales</taxon>
        <taxon>Apiaceae</taxon>
        <taxon>Apioideae</taxon>
        <taxon>apioid superclade</taxon>
        <taxon>Tordylieae</taxon>
        <taxon>Tordyliinae</taxon>
        <taxon>Heracleum</taxon>
    </lineage>
</organism>
<evidence type="ECO:0000259" key="1">
    <source>
        <dbReference type="Pfam" id="PF13963"/>
    </source>
</evidence>
<name>A0AAD8MBH9_9APIA</name>
<proteinExistence type="predicted"/>
<evidence type="ECO:0000313" key="3">
    <source>
        <dbReference type="Proteomes" id="UP001237642"/>
    </source>
</evidence>
<gene>
    <name evidence="2" type="ORF">POM88_041609</name>
</gene>
<dbReference type="Pfam" id="PF13963">
    <property type="entry name" value="Transpos_assoc"/>
    <property type="match status" value="1"/>
</dbReference>
<dbReference type="EMBL" id="JAUIZM010000009">
    <property type="protein sequence ID" value="KAK1366048.1"/>
    <property type="molecule type" value="Genomic_DNA"/>
</dbReference>
<dbReference type="PANTHER" id="PTHR48258">
    <property type="entry name" value="DUF4218 DOMAIN-CONTAINING PROTEIN-RELATED"/>
    <property type="match status" value="1"/>
</dbReference>
<dbReference type="PANTHER" id="PTHR48258:SF9">
    <property type="entry name" value="OS01G0348150 PROTEIN"/>
    <property type="match status" value="1"/>
</dbReference>
<protein>
    <recommendedName>
        <fullName evidence="1">Transposase-associated domain-containing protein</fullName>
    </recommendedName>
</protein>
<reference evidence="2" key="1">
    <citation type="submission" date="2023-02" db="EMBL/GenBank/DDBJ databases">
        <title>Genome of toxic invasive species Heracleum sosnowskyi carries increased number of genes despite the absence of recent whole-genome duplications.</title>
        <authorList>
            <person name="Schelkunov M."/>
            <person name="Shtratnikova V."/>
            <person name="Makarenko M."/>
            <person name="Klepikova A."/>
            <person name="Omelchenko D."/>
            <person name="Novikova G."/>
            <person name="Obukhova E."/>
            <person name="Bogdanov V."/>
            <person name="Penin A."/>
            <person name="Logacheva M."/>
        </authorList>
    </citation>
    <scope>NUCLEOTIDE SEQUENCE</scope>
    <source>
        <strain evidence="2">Hsosn_3</strain>
        <tissue evidence="2">Leaf</tissue>
    </source>
</reference>
<keyword evidence="3" id="KW-1185">Reference proteome</keyword>
<comment type="caution">
    <text evidence="2">The sequence shown here is derived from an EMBL/GenBank/DDBJ whole genome shotgun (WGS) entry which is preliminary data.</text>
</comment>
<reference evidence="2" key="2">
    <citation type="submission" date="2023-05" db="EMBL/GenBank/DDBJ databases">
        <authorList>
            <person name="Schelkunov M.I."/>
        </authorList>
    </citation>
    <scope>NUCLEOTIDE SEQUENCE</scope>
    <source>
        <strain evidence="2">Hsosn_3</strain>
        <tissue evidence="2">Leaf</tissue>
    </source>
</reference>
<dbReference type="Proteomes" id="UP001237642">
    <property type="component" value="Unassembled WGS sequence"/>
</dbReference>
<sequence length="280" mass="32415">MDRQTWMYNISHVEEDYILGVNDFILCALKHQEKKEKELGFKDSIPCPCQICGNMKFFSNVSIVQDHLFRHGFKKNYTKWIWHGEAIDSGGTSGRNKENEGDNYLASLDPIGIPRSRHEGRLEGHGTLGLKMISPRAEILDKSHLFVLQHMTEVNAYLEEHVTQICQMHPSKNRKWVLNEHNRSFGEWFKERVMSLISQTPSLISNTVQWLAYGPGVLVSSIVVQGKRRILGIDDVVDEDEYNQFDENPPFSTGLPTTYEDDNFDKHYTRNDHDEGMWID</sequence>
<evidence type="ECO:0000313" key="2">
    <source>
        <dbReference type="EMBL" id="KAK1366048.1"/>
    </source>
</evidence>
<feature type="domain" description="Transposase-associated" evidence="1">
    <location>
        <begin position="5"/>
        <end position="85"/>
    </location>
</feature>